<organism evidence="1 2">
    <name type="scientific">Monilinia laxa</name>
    <name type="common">Brown rot fungus</name>
    <name type="synonym">Sclerotinia laxa</name>
    <dbReference type="NCBI Taxonomy" id="61186"/>
    <lineage>
        <taxon>Eukaryota</taxon>
        <taxon>Fungi</taxon>
        <taxon>Dikarya</taxon>
        <taxon>Ascomycota</taxon>
        <taxon>Pezizomycotina</taxon>
        <taxon>Leotiomycetes</taxon>
        <taxon>Helotiales</taxon>
        <taxon>Sclerotiniaceae</taxon>
        <taxon>Monilinia</taxon>
    </lineage>
</organism>
<keyword evidence="2" id="KW-1185">Reference proteome</keyword>
<dbReference type="AlphaFoldDB" id="A0A5N6K7R2"/>
<sequence length="66" mass="7818">MPLLLTRFEVGFISCKVVRGFLRQKVEKELQYLDLPKKVTREMMTMIDSISNRDKKRGEEMLTIVQ</sequence>
<protein>
    <submittedName>
        <fullName evidence="1">Uncharacterized protein</fullName>
    </submittedName>
</protein>
<gene>
    <name evidence="1" type="ORF">EYC80_000995</name>
</gene>
<dbReference type="Proteomes" id="UP000326757">
    <property type="component" value="Unassembled WGS sequence"/>
</dbReference>
<accession>A0A5N6K7R2</accession>
<dbReference type="EMBL" id="VIGI01000006">
    <property type="protein sequence ID" value="KAB8298829.1"/>
    <property type="molecule type" value="Genomic_DNA"/>
</dbReference>
<comment type="caution">
    <text evidence="1">The sequence shown here is derived from an EMBL/GenBank/DDBJ whole genome shotgun (WGS) entry which is preliminary data.</text>
</comment>
<evidence type="ECO:0000313" key="1">
    <source>
        <dbReference type="EMBL" id="KAB8298829.1"/>
    </source>
</evidence>
<reference evidence="1 2" key="1">
    <citation type="submission" date="2019-06" db="EMBL/GenBank/DDBJ databases">
        <title>Genome Sequence of the Brown Rot Fungal Pathogen Monilinia laxa.</title>
        <authorList>
            <person name="De Miccolis Angelini R.M."/>
            <person name="Landi L."/>
            <person name="Abate D."/>
            <person name="Pollastro S."/>
            <person name="Romanazzi G."/>
            <person name="Faretra F."/>
        </authorList>
    </citation>
    <scope>NUCLEOTIDE SEQUENCE [LARGE SCALE GENOMIC DNA]</scope>
    <source>
        <strain evidence="1 2">Mlax316</strain>
    </source>
</reference>
<proteinExistence type="predicted"/>
<name>A0A5N6K7R2_MONLA</name>
<evidence type="ECO:0000313" key="2">
    <source>
        <dbReference type="Proteomes" id="UP000326757"/>
    </source>
</evidence>